<dbReference type="Proteomes" id="UP001061991">
    <property type="component" value="Chromosome"/>
</dbReference>
<keyword evidence="2" id="KW-1185">Reference proteome</keyword>
<proteinExistence type="predicted"/>
<evidence type="ECO:0000313" key="2">
    <source>
        <dbReference type="Proteomes" id="UP001061991"/>
    </source>
</evidence>
<protein>
    <submittedName>
        <fullName evidence="1">Uncharacterized protein</fullName>
    </submittedName>
</protein>
<organism evidence="1 2">
    <name type="scientific">Phyllobacterium zundukense</name>
    <dbReference type="NCBI Taxonomy" id="1867719"/>
    <lineage>
        <taxon>Bacteria</taxon>
        <taxon>Pseudomonadati</taxon>
        <taxon>Pseudomonadota</taxon>
        <taxon>Alphaproteobacteria</taxon>
        <taxon>Hyphomicrobiales</taxon>
        <taxon>Phyllobacteriaceae</taxon>
        <taxon>Phyllobacterium</taxon>
    </lineage>
</organism>
<name>A0ACD4D4Y2_9HYPH</name>
<accession>A0ACD4D4Y2</accession>
<evidence type="ECO:0000313" key="1">
    <source>
        <dbReference type="EMBL" id="UXN60799.1"/>
    </source>
</evidence>
<dbReference type="EMBL" id="CP104973">
    <property type="protein sequence ID" value="UXN60799.1"/>
    <property type="molecule type" value="Genomic_DNA"/>
</dbReference>
<sequence length="280" mass="31238">MRPSTEPMRPASAPKIVFILGSAPDAVRSREWQRAPFDAIVAINNAWRVRDDWNYLLHAGDFPQSAMPGPELAVGRKIHTASEYVPAQNAYGGFVYAGATMSLTSAYWALHALKPDVLAFLGCDMNYDQAGPTHFYGYGNADPLRPDVTLQSLEAKTGRLMISAARQGCICVNLSHLDASRLVFPRVDIEELAEWSSSDAQLRAGRVLQQVDETELQRAEIRERTLGYYFPSGEYWLFLDQIDGRELRCLDNLWLAALGRKETTPALECSETVWKIAAAR</sequence>
<gene>
    <name evidence="1" type="ORF">N8E88_30770</name>
</gene>
<reference evidence="1" key="1">
    <citation type="submission" date="2022-09" db="EMBL/GenBank/DDBJ databases">
        <title>Interaction between co-microsymbionts with complementary sets of symbiotic genes in legume-rhizobium systems.</title>
        <authorList>
            <person name="Safronova V."/>
            <person name="Sazanova A."/>
            <person name="Afonin A."/>
            <person name="Chirak E."/>
        </authorList>
    </citation>
    <scope>NUCLEOTIDE SEQUENCE</scope>
    <source>
        <strain evidence="1">A18/3m</strain>
    </source>
</reference>